<protein>
    <submittedName>
        <fullName evidence="2">Integrase catalytic domain-containing protein</fullName>
    </submittedName>
</protein>
<dbReference type="InterPro" id="IPR036397">
    <property type="entry name" value="RNaseH_sf"/>
</dbReference>
<dbReference type="WBParaSite" id="HCON_00029690-00001">
    <property type="protein sequence ID" value="HCON_00029690-00001"/>
    <property type="gene ID" value="HCON_00029690"/>
</dbReference>
<accession>A0A7I4Y0R3</accession>
<organism evidence="1 2">
    <name type="scientific">Haemonchus contortus</name>
    <name type="common">Barber pole worm</name>
    <dbReference type="NCBI Taxonomy" id="6289"/>
    <lineage>
        <taxon>Eukaryota</taxon>
        <taxon>Metazoa</taxon>
        <taxon>Ecdysozoa</taxon>
        <taxon>Nematoda</taxon>
        <taxon>Chromadorea</taxon>
        <taxon>Rhabditida</taxon>
        <taxon>Rhabditina</taxon>
        <taxon>Rhabditomorpha</taxon>
        <taxon>Strongyloidea</taxon>
        <taxon>Trichostrongylidae</taxon>
        <taxon>Haemonchus</taxon>
    </lineage>
</organism>
<keyword evidence="1" id="KW-1185">Reference proteome</keyword>
<reference evidence="2" key="1">
    <citation type="submission" date="2020-12" db="UniProtKB">
        <authorList>
            <consortium name="WormBaseParasite"/>
        </authorList>
    </citation>
    <scope>IDENTIFICATION</scope>
    <source>
        <strain evidence="2">MHco3</strain>
    </source>
</reference>
<proteinExistence type="predicted"/>
<dbReference type="GO" id="GO:0003676">
    <property type="term" value="F:nucleic acid binding"/>
    <property type="evidence" value="ECO:0007669"/>
    <property type="project" value="InterPro"/>
</dbReference>
<dbReference type="Proteomes" id="UP000025227">
    <property type="component" value="Unplaced"/>
</dbReference>
<evidence type="ECO:0000313" key="1">
    <source>
        <dbReference type="Proteomes" id="UP000025227"/>
    </source>
</evidence>
<dbReference type="OrthoDB" id="5861107at2759"/>
<name>A0A7I4Y0R3_HAECO</name>
<dbReference type="AlphaFoldDB" id="A0A7I4Y0R3"/>
<dbReference type="Gene3D" id="3.30.420.10">
    <property type="entry name" value="Ribonuclease H-like superfamily/Ribonuclease H"/>
    <property type="match status" value="1"/>
</dbReference>
<sequence length="562" mass="64217">MLRRSTIVPMEWDVRLPFCMFAYNVTPHQSTGESPYFVLHGTDPSYPSGVIPNGGVSWYTMDESMGDYKAQLLQAVSEVHERVREYNERVREKMKVEYDKRNKVDESKHPKVGDRVYMLSPNEKAMSSHPKLTCEWAGPFRVIETSDNSAVVSRIGENVEPIRVQFDMLRVVPPYIPDDRVDTVTNRGRRGRKPKAKVNRITTTCFRGADIRSSQEKGHLEFVCKEGCLKDVKLEELKGIQLPGALSKRPLGTLWNAWRIASIFIRTDIEMAAKIKFWKDGTICLDEEALQKVIRLAYEKCMDWTEFVCVTEGIKRHERIEDYGFEKTYDAALKKVKKEIEEEERAKRPIKEGSTAFAAPAAAALLEKDGPKRGISTRVAPTFLQLKEILNEWSAHAIWVIVWPLEQKFKEDEVTEVVRACERHFENGGRIVSAWPPVVAKNSEVWKKMINIWKLLDATLERRAGSGQFFRTANSKIEEGKIFCELGAPESCLSFYGTDCTVGCAKVVYETIKRRTTNSVVLPELKRMEPQLLRTAASERGGMWAERSWVRPTKRRGDLGGN</sequence>
<evidence type="ECO:0000313" key="2">
    <source>
        <dbReference type="WBParaSite" id="HCON_00029690-00001"/>
    </source>
</evidence>